<feature type="region of interest" description="Disordered" evidence="1">
    <location>
        <begin position="1"/>
        <end position="28"/>
    </location>
</feature>
<organism evidence="2">
    <name type="scientific">Chrysotila carterae</name>
    <name type="common">Marine alga</name>
    <name type="synonym">Syracosphaera carterae</name>
    <dbReference type="NCBI Taxonomy" id="13221"/>
    <lineage>
        <taxon>Eukaryota</taxon>
        <taxon>Haptista</taxon>
        <taxon>Haptophyta</taxon>
        <taxon>Prymnesiophyceae</taxon>
        <taxon>Isochrysidales</taxon>
        <taxon>Isochrysidaceae</taxon>
        <taxon>Chrysotila</taxon>
    </lineage>
</organism>
<gene>
    <name evidence="2" type="ORF">PCAR00345_LOCUS19389</name>
</gene>
<proteinExistence type="predicted"/>
<protein>
    <submittedName>
        <fullName evidence="2">Uncharacterized protein</fullName>
    </submittedName>
</protein>
<evidence type="ECO:0000313" key="2">
    <source>
        <dbReference type="EMBL" id="CAE0766777.1"/>
    </source>
</evidence>
<accession>A0A7S4F1Y2</accession>
<name>A0A7S4F1Y2_CHRCT</name>
<evidence type="ECO:0000256" key="1">
    <source>
        <dbReference type="SAM" id="MobiDB-lite"/>
    </source>
</evidence>
<sequence length="170" mass="16988">MEAPQVKSLHEMEGNKGDNAPLEGGNAQTQLNDADLTTLSSAAIGASDKAAAEGLFGSMWGSAQGGGSISTIFDSSRISVGLGSFSDVMGKAAADATGALSSGAHKLAEAKAAAAAQLAHVRTAAEEAMASAEGNALLHQTVVEFLSISGEPPRDGASAVELAHLLRDRG</sequence>
<reference evidence="2" key="1">
    <citation type="submission" date="2021-01" db="EMBL/GenBank/DDBJ databases">
        <authorList>
            <person name="Corre E."/>
            <person name="Pelletier E."/>
            <person name="Niang G."/>
            <person name="Scheremetjew M."/>
            <person name="Finn R."/>
            <person name="Kale V."/>
            <person name="Holt S."/>
            <person name="Cochrane G."/>
            <person name="Meng A."/>
            <person name="Brown T."/>
            <person name="Cohen L."/>
        </authorList>
    </citation>
    <scope>NUCLEOTIDE SEQUENCE</scope>
    <source>
        <strain evidence="2">CCMP645</strain>
    </source>
</reference>
<dbReference type="AlphaFoldDB" id="A0A7S4F1Y2"/>
<dbReference type="EMBL" id="HBIZ01030442">
    <property type="protein sequence ID" value="CAE0766777.1"/>
    <property type="molecule type" value="Transcribed_RNA"/>
</dbReference>